<feature type="region of interest" description="Disordered" evidence="9">
    <location>
        <begin position="1"/>
        <end position="39"/>
    </location>
</feature>
<dbReference type="Gene3D" id="3.40.50.300">
    <property type="entry name" value="P-loop containing nucleotide triphosphate hydrolases"/>
    <property type="match status" value="2"/>
</dbReference>
<dbReference type="GO" id="GO:0003724">
    <property type="term" value="F:RNA helicase activity"/>
    <property type="evidence" value="ECO:0007669"/>
    <property type="project" value="UniProtKB-EC"/>
</dbReference>
<dbReference type="InterPro" id="IPR011545">
    <property type="entry name" value="DEAD/DEAH_box_helicase_dom"/>
</dbReference>
<evidence type="ECO:0000256" key="6">
    <source>
        <dbReference type="ARBA" id="ARBA00023242"/>
    </source>
</evidence>
<evidence type="ECO:0000259" key="11">
    <source>
        <dbReference type="PROSITE" id="PS51194"/>
    </source>
</evidence>
<dbReference type="RefSeq" id="XP_001590034.1">
    <property type="nucleotide sequence ID" value="XM_001589984.1"/>
</dbReference>
<feature type="domain" description="Helicase C-terminal" evidence="11">
    <location>
        <begin position="326"/>
        <end position="479"/>
    </location>
</feature>
<gene>
    <name evidence="12" type="ORF">sscle_14g099590</name>
</gene>
<dbReference type="GO" id="GO:0016787">
    <property type="term" value="F:hydrolase activity"/>
    <property type="evidence" value="ECO:0007669"/>
    <property type="project" value="UniProtKB-KW"/>
</dbReference>
<dbReference type="PROSITE" id="PS00039">
    <property type="entry name" value="DEAD_ATP_HELICASE"/>
    <property type="match status" value="1"/>
</dbReference>
<dbReference type="InterPro" id="IPR027417">
    <property type="entry name" value="P-loop_NTPase"/>
</dbReference>
<dbReference type="EC" id="3.6.4.13" evidence="8"/>
<accession>A0A1D9QJZ0</accession>
<dbReference type="OrthoDB" id="193716at2759"/>
<dbReference type="SMART" id="SM00490">
    <property type="entry name" value="HELICc"/>
    <property type="match status" value="1"/>
</dbReference>
<dbReference type="PROSITE" id="PS51192">
    <property type="entry name" value="HELICASE_ATP_BIND_1"/>
    <property type="match status" value="1"/>
</dbReference>
<comment type="function">
    <text evidence="8">RNA helicase.</text>
</comment>
<dbReference type="SMART" id="SM00487">
    <property type="entry name" value="DEXDc"/>
    <property type="match status" value="1"/>
</dbReference>
<dbReference type="InterPro" id="IPR014001">
    <property type="entry name" value="Helicase_ATP-bd"/>
</dbReference>
<comment type="catalytic activity">
    <reaction evidence="8">
        <text>ATP + H2O = ADP + phosphate + H(+)</text>
        <dbReference type="Rhea" id="RHEA:13065"/>
        <dbReference type="ChEBI" id="CHEBI:15377"/>
        <dbReference type="ChEBI" id="CHEBI:15378"/>
        <dbReference type="ChEBI" id="CHEBI:30616"/>
        <dbReference type="ChEBI" id="CHEBI:43474"/>
        <dbReference type="ChEBI" id="CHEBI:456216"/>
        <dbReference type="EC" id="3.6.4.13"/>
    </reaction>
</comment>
<evidence type="ECO:0000313" key="13">
    <source>
        <dbReference type="Proteomes" id="UP000177798"/>
    </source>
</evidence>
<feature type="compositionally biased region" description="Gly residues" evidence="9">
    <location>
        <begin position="556"/>
        <end position="606"/>
    </location>
</feature>
<feature type="domain" description="Helicase ATP-binding" evidence="10">
    <location>
        <begin position="110"/>
        <end position="291"/>
    </location>
</feature>
<dbReference type="GO" id="GO:0003723">
    <property type="term" value="F:RNA binding"/>
    <property type="evidence" value="ECO:0007669"/>
    <property type="project" value="UniProtKB-UniRule"/>
</dbReference>
<dbReference type="Pfam" id="PF00270">
    <property type="entry name" value="DEAD"/>
    <property type="match status" value="1"/>
</dbReference>
<reference evidence="13" key="1">
    <citation type="journal article" date="2017" name="Genome Biol. Evol.">
        <title>The complete genome sequence of the phytopathogenic fungus Sclerotinia sclerotiorum reveals insights into the genome architecture of broad host range pathogens.</title>
        <authorList>
            <person name="Derbyshire M."/>
            <person name="Denton-Giles M."/>
            <person name="Hegedus D."/>
            <person name="Seifbarghy S."/>
            <person name="Rollins J."/>
            <person name="van Kan J."/>
            <person name="Seidl M.F."/>
            <person name="Faino L."/>
            <person name="Mbengue M."/>
            <person name="Navaud O."/>
            <person name="Raffaele S."/>
            <person name="Hammond-Kosack K."/>
            <person name="Heard S."/>
            <person name="Oliver R."/>
        </authorList>
    </citation>
    <scope>NUCLEOTIDE SEQUENCE [LARGE SCALE GENOMIC DNA]</scope>
    <source>
        <strain evidence="13">ATCC 18683 / 1980 / Ss-1</strain>
    </source>
</reference>
<dbReference type="InterPro" id="IPR001650">
    <property type="entry name" value="Helicase_C-like"/>
</dbReference>
<dbReference type="CDD" id="cd17964">
    <property type="entry name" value="DEADc_MSS116"/>
    <property type="match status" value="1"/>
</dbReference>
<sequence length="670" mass="71050">MSSPPNPRARKQPRRGRHSSQLASSIGNARGGRKVQNTSPIQNASFSTSASFAEEMSAVSAPPLSTAVPLDTPRFADLGAENLLNPILLKTITEDLKFDHMMPVQAATLRPLLSERVDCLAQAKTGTGKTIAFLIPAIQTLINKQRRPQDGISLLVMTPTRELAQQIAKEASQLLKNLPNYKVGFAIGGTNKTTEEKNILNGCNILIATPGRLFDHLSDEGITNAFRNLDTIVLDEADRLLDMGFMNAIRDIIKCLPDKQKTKRQGMLFSATIAPHVEKVAHLVLSKDYKFISTIPEGEVNTHARVPQHLITVPNFSDVASAMVGSIRAEMKLEGKDSFKAIVFAPTAALVDFYAQILSQFKDLPPVTALHSRVSQGKRTVVTEEYRVAKNGILVATDVIARGMDFPSVTNVFQVGLPADKESYIHRLGRTARAGKEGRGVFILTEVESPFSTWTLKEIEFVKTEADLSSAPQVLKIASRMENHSKTYQAWLGYYKNHLKLMQWDNVELVRQGNIFARDGLGAPETPSLYRGIVGKMGLKGTEGLIVIPDPPRVPRGGGGGGGGGGEGRSVGSGGRGGGGGRSIGSGGRGGGEGRSIGSGGRGGARGGHEERSVGIGGRGGGEGRSAGGGERGGARGGARGGGEGRNAGSGGRGGARGGRGGFNINRSAW</sequence>
<keyword evidence="1 7" id="KW-0547">Nucleotide-binding</keyword>
<keyword evidence="4 7" id="KW-0067">ATP-binding</keyword>
<feature type="region of interest" description="Disordered" evidence="9">
    <location>
        <begin position="547"/>
        <end position="670"/>
    </location>
</feature>
<evidence type="ECO:0000256" key="7">
    <source>
        <dbReference type="RuleBase" id="RU000492"/>
    </source>
</evidence>
<dbReference type="Proteomes" id="UP000177798">
    <property type="component" value="Chromosome 14"/>
</dbReference>
<evidence type="ECO:0000256" key="3">
    <source>
        <dbReference type="ARBA" id="ARBA00022806"/>
    </source>
</evidence>
<dbReference type="InterPro" id="IPR000629">
    <property type="entry name" value="RNA-helicase_DEAD-box_CS"/>
</dbReference>
<keyword evidence="2 7" id="KW-0378">Hydrolase</keyword>
<comment type="domain">
    <text evidence="8">The Q motif is unique to and characteristic of the DEAD box family of RNA helicases and controls ATP binding and hydrolysis.</text>
</comment>
<name>A0A1D9QJZ0_SCLS1</name>
<dbReference type="AlphaFoldDB" id="A0A1D9QJZ0"/>
<dbReference type="PROSITE" id="PS51194">
    <property type="entry name" value="HELICASE_CTER"/>
    <property type="match status" value="1"/>
</dbReference>
<keyword evidence="3 7" id="KW-0347">Helicase</keyword>
<evidence type="ECO:0000256" key="4">
    <source>
        <dbReference type="ARBA" id="ARBA00022840"/>
    </source>
</evidence>
<dbReference type="PANTHER" id="PTHR24031">
    <property type="entry name" value="RNA HELICASE"/>
    <property type="match status" value="1"/>
</dbReference>
<dbReference type="EMBL" id="CP017827">
    <property type="protein sequence ID" value="APA15189.1"/>
    <property type="molecule type" value="Genomic_DNA"/>
</dbReference>
<evidence type="ECO:0000256" key="8">
    <source>
        <dbReference type="RuleBase" id="RU365068"/>
    </source>
</evidence>
<evidence type="ECO:0000256" key="5">
    <source>
        <dbReference type="ARBA" id="ARBA00022884"/>
    </source>
</evidence>
<dbReference type="VEuPathDB" id="FungiDB:sscle_14g099590"/>
<evidence type="ECO:0000256" key="1">
    <source>
        <dbReference type="ARBA" id="ARBA00022741"/>
    </source>
</evidence>
<protein>
    <recommendedName>
        <fullName evidence="8">ATP-dependent RNA helicase</fullName>
        <ecNumber evidence="8">3.6.4.13</ecNumber>
    </recommendedName>
</protein>
<feature type="compositionally biased region" description="Basic residues" evidence="9">
    <location>
        <begin position="8"/>
        <end position="18"/>
    </location>
</feature>
<evidence type="ECO:0000313" key="12">
    <source>
        <dbReference type="EMBL" id="APA15189.1"/>
    </source>
</evidence>
<keyword evidence="5 8" id="KW-0694">RNA-binding</keyword>
<evidence type="ECO:0000256" key="9">
    <source>
        <dbReference type="SAM" id="MobiDB-lite"/>
    </source>
</evidence>
<dbReference type="Pfam" id="PF00271">
    <property type="entry name" value="Helicase_C"/>
    <property type="match status" value="1"/>
</dbReference>
<dbReference type="CDD" id="cd18787">
    <property type="entry name" value="SF2_C_DEAD"/>
    <property type="match status" value="1"/>
</dbReference>
<feature type="compositionally biased region" description="Gly residues" evidence="9">
    <location>
        <begin position="615"/>
        <end position="662"/>
    </location>
</feature>
<dbReference type="SUPFAM" id="SSF52540">
    <property type="entry name" value="P-loop containing nucleoside triphosphate hydrolases"/>
    <property type="match status" value="2"/>
</dbReference>
<dbReference type="OMA" id="NGEQYVH"/>
<proteinExistence type="inferred from homology"/>
<evidence type="ECO:0000256" key="2">
    <source>
        <dbReference type="ARBA" id="ARBA00022801"/>
    </source>
</evidence>
<evidence type="ECO:0000259" key="10">
    <source>
        <dbReference type="PROSITE" id="PS51192"/>
    </source>
</evidence>
<comment type="similarity">
    <text evidence="7">Belongs to the DEAD box helicase family.</text>
</comment>
<dbReference type="KEGG" id="ssl:SS1G_08798"/>
<keyword evidence="6" id="KW-0539">Nucleus</keyword>
<organism evidence="12 13">
    <name type="scientific">Sclerotinia sclerotiorum (strain ATCC 18683 / 1980 / Ss-1)</name>
    <name type="common">White mold</name>
    <name type="synonym">Whetzelinia sclerotiorum</name>
    <dbReference type="NCBI Taxonomy" id="665079"/>
    <lineage>
        <taxon>Eukaryota</taxon>
        <taxon>Fungi</taxon>
        <taxon>Dikarya</taxon>
        <taxon>Ascomycota</taxon>
        <taxon>Pezizomycotina</taxon>
        <taxon>Leotiomycetes</taxon>
        <taxon>Helotiales</taxon>
        <taxon>Sclerotiniaceae</taxon>
        <taxon>Sclerotinia</taxon>
    </lineage>
</organism>
<dbReference type="GO" id="GO:0005524">
    <property type="term" value="F:ATP binding"/>
    <property type="evidence" value="ECO:0007669"/>
    <property type="project" value="UniProtKB-UniRule"/>
</dbReference>